<feature type="transmembrane region" description="Helical" evidence="1">
    <location>
        <begin position="45"/>
        <end position="69"/>
    </location>
</feature>
<evidence type="ECO:0000313" key="2">
    <source>
        <dbReference type="EMBL" id="XAU16164.1"/>
    </source>
</evidence>
<evidence type="ECO:0000256" key="1">
    <source>
        <dbReference type="SAM" id="Phobius"/>
    </source>
</evidence>
<sequence>MYIKRYSIAALLLIFMLGWFVYGFVSKESIHIDLLGIMLPSLPVAVWVALAMLLLYAGTLVHMLFYSVVGSVRLRKYEKDYAHLLDAVADAFLQKEDRRHAFKTERYALMGEIADHSRMLPEENLEGVEHPKLGAIIQAIQLIEKGESADLKRFNLPSNNPLVRQNHINQLSEGKLDAETVLSKPERFDSEIHALAFEQLSVFAPLHILEKYRPYMTFKAALSIVNRINAEESTLSVPNATVVDFVTRIEGLSSLDYLYLGVVMGEHMLPEQRIAVFEMLSDNDDKALDGYLFTLFDLEMVDRAKELLHITAENEYVLFKAYADLKACNKHYDVKRFANMMLQNYSPKA</sequence>
<feature type="transmembrane region" description="Helical" evidence="1">
    <location>
        <begin position="7"/>
        <end position="25"/>
    </location>
</feature>
<keyword evidence="1" id="KW-0812">Transmembrane</keyword>
<dbReference type="RefSeq" id="WP_345973553.1">
    <property type="nucleotide sequence ID" value="NZ_CP147920.1"/>
</dbReference>
<protein>
    <recommendedName>
        <fullName evidence="4">DUF1049 domain-containing protein</fullName>
    </recommendedName>
</protein>
<keyword evidence="3" id="KW-1185">Reference proteome</keyword>
<organism evidence="2 3">
    <name type="scientific">Sulfurimonas diazotrophicus</name>
    <dbReference type="NCBI Taxonomy" id="3131939"/>
    <lineage>
        <taxon>Bacteria</taxon>
        <taxon>Pseudomonadati</taxon>
        <taxon>Campylobacterota</taxon>
        <taxon>Epsilonproteobacteria</taxon>
        <taxon>Campylobacterales</taxon>
        <taxon>Sulfurimonadaceae</taxon>
        <taxon>Sulfurimonas</taxon>
    </lineage>
</organism>
<dbReference type="EMBL" id="CP147920">
    <property type="protein sequence ID" value="XAU16164.1"/>
    <property type="molecule type" value="Genomic_DNA"/>
</dbReference>
<dbReference type="Proteomes" id="UP001447842">
    <property type="component" value="Chromosome"/>
</dbReference>
<keyword evidence="1" id="KW-0472">Membrane</keyword>
<proteinExistence type="predicted"/>
<keyword evidence="1" id="KW-1133">Transmembrane helix</keyword>
<gene>
    <name evidence="2" type="ORF">WCY31_05500</name>
</gene>
<reference evidence="2 3" key="1">
    <citation type="submission" date="2024-03" db="EMBL/GenBank/DDBJ databases">
        <title>Sulfurimonas sp. HSL3-1.</title>
        <authorList>
            <person name="Wang S."/>
        </authorList>
    </citation>
    <scope>NUCLEOTIDE SEQUENCE [LARGE SCALE GENOMIC DNA]</scope>
    <source>
        <strain evidence="2 3">HSL3-1</strain>
    </source>
</reference>
<name>A0ABZ3HCW7_9BACT</name>
<evidence type="ECO:0000313" key="3">
    <source>
        <dbReference type="Proteomes" id="UP001447842"/>
    </source>
</evidence>
<evidence type="ECO:0008006" key="4">
    <source>
        <dbReference type="Google" id="ProtNLM"/>
    </source>
</evidence>
<accession>A0ABZ3HCW7</accession>